<keyword evidence="4" id="KW-0472">Membrane</keyword>
<evidence type="ECO:0000259" key="5">
    <source>
        <dbReference type="PROSITE" id="PS51469"/>
    </source>
</evidence>
<comment type="subcellular location">
    <subcellularLocation>
        <location evidence="1">Nucleus inner membrane</location>
    </subcellularLocation>
</comment>
<feature type="non-terminal residue" evidence="6">
    <location>
        <position position="140"/>
    </location>
</feature>
<dbReference type="PROSITE" id="PS51469">
    <property type="entry name" value="SUN"/>
    <property type="match status" value="1"/>
</dbReference>
<dbReference type="Gene3D" id="2.60.120.260">
    <property type="entry name" value="Galactose-binding domain-like"/>
    <property type="match status" value="1"/>
</dbReference>
<comment type="caution">
    <text evidence="6">The sequence shown here is derived from an EMBL/GenBank/DDBJ whole genome shotgun (WGS) entry which is preliminary data.</text>
</comment>
<gene>
    <name evidence="6" type="primary">Sun3</name>
    <name evidence="6" type="ORF">COLPIC_R06663</name>
</gene>
<dbReference type="GO" id="GO:0043495">
    <property type="term" value="F:protein-membrane adaptor activity"/>
    <property type="evidence" value="ECO:0007669"/>
    <property type="project" value="TreeGrafter"/>
</dbReference>
<evidence type="ECO:0000256" key="3">
    <source>
        <dbReference type="ARBA" id="ARBA00022989"/>
    </source>
</evidence>
<dbReference type="AlphaFoldDB" id="A0A7K4SGK0"/>
<name>A0A7K4SGK0_COLPI</name>
<evidence type="ECO:0000313" key="7">
    <source>
        <dbReference type="Proteomes" id="UP000530263"/>
    </source>
</evidence>
<evidence type="ECO:0000256" key="2">
    <source>
        <dbReference type="ARBA" id="ARBA00022692"/>
    </source>
</evidence>
<keyword evidence="7" id="KW-1185">Reference proteome</keyword>
<dbReference type="PANTHER" id="PTHR12911">
    <property type="entry name" value="SAD1/UNC-84-LIKE PROTEIN-RELATED"/>
    <property type="match status" value="1"/>
</dbReference>
<reference evidence="6 7" key="1">
    <citation type="submission" date="2019-09" db="EMBL/GenBank/DDBJ databases">
        <title>Bird 10,000 Genomes (B10K) Project - Family phase.</title>
        <authorList>
            <person name="Zhang G."/>
        </authorList>
    </citation>
    <scope>NUCLEOTIDE SEQUENCE [LARGE SCALE GENOMIC DNA]</scope>
    <source>
        <strain evidence="6">B10K-DU-021-26</strain>
        <tissue evidence="6">Mixed tissue sample</tissue>
    </source>
</reference>
<evidence type="ECO:0000313" key="6">
    <source>
        <dbReference type="EMBL" id="NWQ84951.1"/>
    </source>
</evidence>
<evidence type="ECO:0000256" key="4">
    <source>
        <dbReference type="ARBA" id="ARBA00023136"/>
    </source>
</evidence>
<dbReference type="Proteomes" id="UP000530263">
    <property type="component" value="Unassembled WGS sequence"/>
</dbReference>
<dbReference type="GO" id="GO:0005637">
    <property type="term" value="C:nuclear inner membrane"/>
    <property type="evidence" value="ECO:0007669"/>
    <property type="project" value="UniProtKB-SubCell"/>
</dbReference>
<feature type="domain" description="SUN" evidence="5">
    <location>
        <begin position="1"/>
        <end position="129"/>
    </location>
</feature>
<dbReference type="OrthoDB" id="342281at2759"/>
<accession>A0A7K4SGK0</accession>
<dbReference type="GO" id="GO:0034993">
    <property type="term" value="C:meiotic nuclear membrane microtubule tethering complex"/>
    <property type="evidence" value="ECO:0007669"/>
    <property type="project" value="TreeGrafter"/>
</dbReference>
<protein>
    <submittedName>
        <fullName evidence="6">SUN3 protein</fullName>
    </submittedName>
</protein>
<organism evidence="6 7">
    <name type="scientific">Columbina picui</name>
    <name type="common">Picui ground-dove</name>
    <dbReference type="NCBI Taxonomy" id="115618"/>
    <lineage>
        <taxon>Eukaryota</taxon>
        <taxon>Metazoa</taxon>
        <taxon>Chordata</taxon>
        <taxon>Craniata</taxon>
        <taxon>Vertebrata</taxon>
        <taxon>Euteleostomi</taxon>
        <taxon>Archelosauria</taxon>
        <taxon>Archosauria</taxon>
        <taxon>Dinosauria</taxon>
        <taxon>Saurischia</taxon>
        <taxon>Theropoda</taxon>
        <taxon>Coelurosauria</taxon>
        <taxon>Aves</taxon>
        <taxon>Neognathae</taxon>
        <taxon>Neoaves</taxon>
        <taxon>Columbimorphae</taxon>
        <taxon>Columbiformes</taxon>
        <taxon>Columbidae</taxon>
        <taxon>Columbina</taxon>
    </lineage>
</organism>
<dbReference type="InterPro" id="IPR045119">
    <property type="entry name" value="SUN1-5"/>
</dbReference>
<dbReference type="PANTHER" id="PTHR12911:SF24">
    <property type="entry name" value="SUN DOMAIN-CONTAINING PROTEIN 3"/>
    <property type="match status" value="1"/>
</dbReference>
<keyword evidence="2" id="KW-0812">Transmembrane</keyword>
<dbReference type="Pfam" id="PF07738">
    <property type="entry name" value="Sad1_UNC"/>
    <property type="match status" value="1"/>
</dbReference>
<dbReference type="EMBL" id="VYZG01010441">
    <property type="protein sequence ID" value="NWQ84951.1"/>
    <property type="molecule type" value="Genomic_DNA"/>
</dbReference>
<dbReference type="InterPro" id="IPR012919">
    <property type="entry name" value="SUN_dom"/>
</dbReference>
<proteinExistence type="predicted"/>
<feature type="non-terminal residue" evidence="6">
    <location>
        <position position="1"/>
    </location>
</feature>
<keyword evidence="3" id="KW-1133">Transmembrane helix</keyword>
<evidence type="ECO:0000256" key="1">
    <source>
        <dbReference type="ARBA" id="ARBA00004540"/>
    </source>
</evidence>
<sequence>FSFQPENRPGNCWPFPGSQGHIFIKLSMPVIPRAVTMGHVSGTAFHRESTSGAPKDFAVYVNGFKEEHEEQGTFLGQFTFLAALNPSQTFELENELPGVMNYIRLEVLSNWGHPDYTCLYRFRVHGDLPQDGGEVPVYSV</sequence>